<name>A0A6C0J784_9ZZZZ</name>
<dbReference type="SUPFAM" id="SSF49899">
    <property type="entry name" value="Concanavalin A-like lectins/glucanases"/>
    <property type="match status" value="1"/>
</dbReference>
<dbReference type="AlphaFoldDB" id="A0A6C0J784"/>
<dbReference type="Gene3D" id="2.60.120.200">
    <property type="match status" value="1"/>
</dbReference>
<dbReference type="EMBL" id="MN740345">
    <property type="protein sequence ID" value="QHU01519.1"/>
    <property type="molecule type" value="Genomic_DNA"/>
</dbReference>
<sequence>MTTLLYNWNFTGENDLNINKEIYDSVSNLKAVVKSRQIVSNSSISRDMNGIYLNNNDGTNGGYIIDLEGLDSVNLGGNIIIEMVIKNNDLTRDSIYFQTIRDVEGETNIESAFLTCKFSNKTKFIVRTDTVESVSYQQNTATETNNTIIIDNNEQHYLFYLHYIDSSSKIQIYINGNLKGNKEIDLIKQLSNTLRQSNIIGSQKNESGATYFKGVIKFLKIHSVNSDVLTSSILKENFYDKYSNAPYFSNINNENDTEKYSRRHTDVTSYFSENTGINEFSIDGIQLGLSKSTKTYKIHKFTSGSEINISYSYNYIPLIGEDKFIILKHNDTYFKITQTSTESNENSKYKCEISNDNESYSLECDNKGFGDTYSYNSIQIIFGGVEFLVNNDICFHEDTIIDTDQGEIKIKNLKPNNTIRNLKIISLLKSPTHYNILVLIKKNSFMKNYPNKDILLTEEHLILINNKFIPVGKLINNENILRIKNNAPVYNIILQNENYIKIGNLYFNILGVSKEIYSKIIENKKKGIREMELKFSKNTNIKLDLNKFLN</sequence>
<evidence type="ECO:0000313" key="1">
    <source>
        <dbReference type="EMBL" id="QHU01519.1"/>
    </source>
</evidence>
<proteinExistence type="predicted"/>
<accession>A0A6C0J784</accession>
<protein>
    <submittedName>
        <fullName evidence="1">Uncharacterized protein</fullName>
    </submittedName>
</protein>
<dbReference type="InterPro" id="IPR006141">
    <property type="entry name" value="Intein_N"/>
</dbReference>
<dbReference type="InterPro" id="IPR013320">
    <property type="entry name" value="ConA-like_dom_sf"/>
</dbReference>
<reference evidence="1" key="1">
    <citation type="journal article" date="2020" name="Nature">
        <title>Giant virus diversity and host interactions through global metagenomics.</title>
        <authorList>
            <person name="Schulz F."/>
            <person name="Roux S."/>
            <person name="Paez-Espino D."/>
            <person name="Jungbluth S."/>
            <person name="Walsh D.A."/>
            <person name="Denef V.J."/>
            <person name="McMahon K.D."/>
            <person name="Konstantinidis K.T."/>
            <person name="Eloe-Fadrosh E.A."/>
            <person name="Kyrpides N.C."/>
            <person name="Woyke T."/>
        </authorList>
    </citation>
    <scope>NUCLEOTIDE SEQUENCE</scope>
    <source>
        <strain evidence="1">GVMAG-M-3300025860-25</strain>
    </source>
</reference>
<dbReference type="PROSITE" id="PS50817">
    <property type="entry name" value="INTEIN_N_TER"/>
    <property type="match status" value="1"/>
</dbReference>
<dbReference type="SUPFAM" id="SSF51294">
    <property type="entry name" value="Hedgehog/intein (Hint) domain"/>
    <property type="match status" value="1"/>
</dbReference>
<organism evidence="1">
    <name type="scientific">viral metagenome</name>
    <dbReference type="NCBI Taxonomy" id="1070528"/>
    <lineage>
        <taxon>unclassified sequences</taxon>
        <taxon>metagenomes</taxon>
        <taxon>organismal metagenomes</taxon>
    </lineage>
</organism>
<dbReference type="GO" id="GO:0016539">
    <property type="term" value="P:intein-mediated protein splicing"/>
    <property type="evidence" value="ECO:0007669"/>
    <property type="project" value="InterPro"/>
</dbReference>
<dbReference type="InterPro" id="IPR036844">
    <property type="entry name" value="Hint_dom_sf"/>
</dbReference>